<dbReference type="Pfam" id="PF02517">
    <property type="entry name" value="Rce1-like"/>
    <property type="match status" value="1"/>
</dbReference>
<evidence type="ECO:0000313" key="6">
    <source>
        <dbReference type="EMBL" id="CAB5004157.1"/>
    </source>
</evidence>
<dbReference type="GO" id="GO:0004175">
    <property type="term" value="F:endopeptidase activity"/>
    <property type="evidence" value="ECO:0007669"/>
    <property type="project" value="UniProtKB-ARBA"/>
</dbReference>
<protein>
    <submittedName>
        <fullName evidence="4">Unannotated protein</fullName>
    </submittedName>
</protein>
<keyword evidence="1" id="KW-0472">Membrane</keyword>
<dbReference type="EMBL" id="CAFBMH010000067">
    <property type="protein sequence ID" value="CAB4915195.1"/>
    <property type="molecule type" value="Genomic_DNA"/>
</dbReference>
<gene>
    <name evidence="3" type="ORF">UFOPK2754_02979</name>
    <name evidence="4" type="ORF">UFOPK3139_01681</name>
    <name evidence="5" type="ORF">UFOPK3543_01767</name>
    <name evidence="6" type="ORF">UFOPK3967_01835</name>
</gene>
<feature type="transmembrane region" description="Helical" evidence="1">
    <location>
        <begin position="191"/>
        <end position="208"/>
    </location>
</feature>
<feature type="transmembrane region" description="Helical" evidence="1">
    <location>
        <begin position="20"/>
        <end position="42"/>
    </location>
</feature>
<keyword evidence="1" id="KW-1133">Transmembrane helix</keyword>
<organism evidence="4">
    <name type="scientific">freshwater metagenome</name>
    <dbReference type="NCBI Taxonomy" id="449393"/>
    <lineage>
        <taxon>unclassified sequences</taxon>
        <taxon>metagenomes</taxon>
        <taxon>ecological metagenomes</taxon>
    </lineage>
</organism>
<accession>A0A6J7AIQ4</accession>
<reference evidence="4" key="1">
    <citation type="submission" date="2020-05" db="EMBL/GenBank/DDBJ databases">
        <authorList>
            <person name="Chiriac C."/>
            <person name="Salcher M."/>
            <person name="Ghai R."/>
            <person name="Kavagutti S V."/>
        </authorList>
    </citation>
    <scope>NUCLEOTIDE SEQUENCE</scope>
</reference>
<dbReference type="PANTHER" id="PTHR36435">
    <property type="entry name" value="SLR1288 PROTEIN"/>
    <property type="match status" value="1"/>
</dbReference>
<evidence type="ECO:0000313" key="3">
    <source>
        <dbReference type="EMBL" id="CAB4768783.1"/>
    </source>
</evidence>
<dbReference type="EMBL" id="CAFABA010000068">
    <property type="protein sequence ID" value="CAB4832655.1"/>
    <property type="molecule type" value="Genomic_DNA"/>
</dbReference>
<keyword evidence="1" id="KW-0812">Transmembrane</keyword>
<name>A0A6J7AIQ4_9ZZZZ</name>
<dbReference type="EMBL" id="CAEZYR010000166">
    <property type="protein sequence ID" value="CAB4768783.1"/>
    <property type="molecule type" value="Genomic_DNA"/>
</dbReference>
<evidence type="ECO:0000313" key="4">
    <source>
        <dbReference type="EMBL" id="CAB4832655.1"/>
    </source>
</evidence>
<proteinExistence type="predicted"/>
<sequence length="209" mass="22035">MVTIFAARGVGSVFDYRQAGLATFVFYALLFGGMAGSCIVASRVLGTGSIVRDFGWRFRTIDVAWGLAVLIASVVARVAFALVVGTDSGTSDDLRDGLLDHHDVLAVFLVAALIGAPLFEELVFRGVIQRGLTKLTGKYVAIVAQGLLFGFYHVVGAFDLVSVFYVGSLSIIGMVFGIAADRTGRLGPGMLAHFLSNALAMAVLFGMSS</sequence>
<feature type="transmembrane region" description="Helical" evidence="1">
    <location>
        <begin position="136"/>
        <end position="154"/>
    </location>
</feature>
<feature type="transmembrane region" description="Helical" evidence="1">
    <location>
        <begin position="104"/>
        <end position="124"/>
    </location>
</feature>
<feature type="transmembrane region" description="Helical" evidence="1">
    <location>
        <begin position="160"/>
        <end position="179"/>
    </location>
</feature>
<dbReference type="PANTHER" id="PTHR36435:SF1">
    <property type="entry name" value="CAAX AMINO TERMINAL PROTEASE FAMILY PROTEIN"/>
    <property type="match status" value="1"/>
</dbReference>
<feature type="domain" description="CAAX prenyl protease 2/Lysostaphin resistance protein A-like" evidence="2">
    <location>
        <begin position="105"/>
        <end position="199"/>
    </location>
</feature>
<dbReference type="EMBL" id="CAFBOS010000118">
    <property type="protein sequence ID" value="CAB5004157.1"/>
    <property type="molecule type" value="Genomic_DNA"/>
</dbReference>
<feature type="transmembrane region" description="Helical" evidence="1">
    <location>
        <begin position="63"/>
        <end position="84"/>
    </location>
</feature>
<evidence type="ECO:0000259" key="2">
    <source>
        <dbReference type="Pfam" id="PF02517"/>
    </source>
</evidence>
<dbReference type="InterPro" id="IPR052710">
    <property type="entry name" value="CAAX_protease"/>
</dbReference>
<dbReference type="GO" id="GO:0080120">
    <property type="term" value="P:CAAX-box protein maturation"/>
    <property type="evidence" value="ECO:0007669"/>
    <property type="project" value="UniProtKB-ARBA"/>
</dbReference>
<dbReference type="InterPro" id="IPR003675">
    <property type="entry name" value="Rce1/LyrA-like_dom"/>
</dbReference>
<dbReference type="AlphaFoldDB" id="A0A6J7AIQ4"/>
<evidence type="ECO:0000313" key="5">
    <source>
        <dbReference type="EMBL" id="CAB4915195.1"/>
    </source>
</evidence>
<evidence type="ECO:0000256" key="1">
    <source>
        <dbReference type="SAM" id="Phobius"/>
    </source>
</evidence>